<gene>
    <name evidence="13" type="ORF">G2W53_006034</name>
</gene>
<dbReference type="PROSITE" id="PS51032">
    <property type="entry name" value="AP2_ERF"/>
    <property type="match status" value="1"/>
</dbReference>
<dbReference type="GO" id="GO:0003700">
    <property type="term" value="F:DNA-binding transcription factor activity"/>
    <property type="evidence" value="ECO:0007669"/>
    <property type="project" value="InterPro"/>
</dbReference>
<keyword evidence="7" id="KW-0804">Transcription</keyword>
<keyword evidence="14" id="KW-1185">Reference proteome</keyword>
<dbReference type="FunFam" id="3.30.730.10:FF:000001">
    <property type="entry name" value="Ethylene-responsive transcription factor 2"/>
    <property type="match status" value="1"/>
</dbReference>
<feature type="region of interest" description="Disordered" evidence="10">
    <location>
        <begin position="100"/>
        <end position="128"/>
    </location>
</feature>
<dbReference type="InterPro" id="IPR001471">
    <property type="entry name" value="AP2/ERF_dom"/>
</dbReference>
<dbReference type="Gene3D" id="3.30.730.10">
    <property type="entry name" value="AP2/ERF domain"/>
    <property type="match status" value="1"/>
</dbReference>
<keyword evidence="4" id="KW-0862">Zinc</keyword>
<name>A0A834X4L2_9FABA</name>
<dbReference type="AlphaFoldDB" id="A0A834X4L2"/>
<comment type="caution">
    <text evidence="13">The sequence shown here is derived from an EMBL/GenBank/DDBJ whole genome shotgun (WGS) entry which is preliminary data.</text>
</comment>
<reference evidence="13" key="1">
    <citation type="submission" date="2020-09" db="EMBL/GenBank/DDBJ databases">
        <title>Genome-Enabled Discovery of Anthraquinone Biosynthesis in Senna tora.</title>
        <authorList>
            <person name="Kang S.-H."/>
            <person name="Pandey R.P."/>
            <person name="Lee C.-M."/>
            <person name="Sim J.-S."/>
            <person name="Jeong J.-T."/>
            <person name="Choi B.-S."/>
            <person name="Jung M."/>
            <person name="Ginzburg D."/>
            <person name="Zhao K."/>
            <person name="Won S.Y."/>
            <person name="Oh T.-J."/>
            <person name="Yu Y."/>
            <person name="Kim N.-H."/>
            <person name="Lee O.R."/>
            <person name="Lee T.-H."/>
            <person name="Bashyal P."/>
            <person name="Kim T.-S."/>
            <person name="Lee W.-H."/>
            <person name="Kawkins C."/>
            <person name="Kim C.-K."/>
            <person name="Kim J.S."/>
            <person name="Ahn B.O."/>
            <person name="Rhee S.Y."/>
            <person name="Sohng J.K."/>
        </authorList>
    </citation>
    <scope>NUCLEOTIDE SEQUENCE</scope>
    <source>
        <tissue evidence="13">Leaf</tissue>
    </source>
</reference>
<dbReference type="OrthoDB" id="1932717at2759"/>
<evidence type="ECO:0000256" key="2">
    <source>
        <dbReference type="ARBA" id="ARBA00009374"/>
    </source>
</evidence>
<proteinExistence type="inferred from homology"/>
<dbReference type="EMBL" id="JAAIUW010000003">
    <property type="protein sequence ID" value="KAF7837552.1"/>
    <property type="molecule type" value="Genomic_DNA"/>
</dbReference>
<evidence type="ECO:0000256" key="10">
    <source>
        <dbReference type="SAM" id="MobiDB-lite"/>
    </source>
</evidence>
<evidence type="ECO:0000256" key="7">
    <source>
        <dbReference type="ARBA" id="ARBA00023163"/>
    </source>
</evidence>
<dbReference type="PANTHER" id="PTHR47208">
    <property type="entry name" value="OS02G0174800 PROTEIN"/>
    <property type="match status" value="1"/>
</dbReference>
<dbReference type="InterPro" id="IPR036955">
    <property type="entry name" value="AP2/ERF_dom_sf"/>
</dbReference>
<dbReference type="PANTHER" id="PTHR47208:SF5">
    <property type="entry name" value="FCS-LIKE ZINC FINGER 12-RELATED"/>
    <property type="match status" value="1"/>
</dbReference>
<evidence type="ECO:0000256" key="4">
    <source>
        <dbReference type="ARBA" id="ARBA00022771"/>
    </source>
</evidence>
<evidence type="ECO:0000259" key="12">
    <source>
        <dbReference type="PROSITE" id="PS51795"/>
    </source>
</evidence>
<dbReference type="GO" id="GO:0008270">
    <property type="term" value="F:zinc ion binding"/>
    <property type="evidence" value="ECO:0007669"/>
    <property type="project" value="UniProtKB-KW"/>
</dbReference>
<keyword evidence="4" id="KW-0863">Zinc-finger</keyword>
<comment type="similarity">
    <text evidence="2">Belongs to the FLZ family.</text>
</comment>
<sequence>MVKQSIEKPAERSDSSKYRGVRKRKWGKWVSEIRLPHSRDRIWLGSYDSAEKAARAFDAAMFCLRGRSGNFNFPDNPPDIAGGRSMSPTQIQAAAARFANSEPRMDQPVEPVTSDLPMESASPSQSEVTVQTDSEVTQNESFQDLFSVIGSGNHETQYEIFAGFDDLSSGFYIPEMDTPIPTFLHNLSLLPSPSLHNLSGMLGNKPRPMIGKLSELLVSGARAASLLESAVSPRGPLEMMNLKMQSPRGLKSYDLGGVGLGIVVALGKSGEGGGREILPKSAVCGSGLTARSDPIPVRGIKNREGFDEMDLESLEEYTYVTCHLPNKAFTKVYYDGGQNWRNECNNNNKIKPNNNVGIVQRRSNGESLIEEAEPCFPTSDFLSSCHLCRKKLDGKDIYMYRGEKAFCSPECRSRQIMMDERKEQCRSEASRSVELSSSPYKRDQIFSTGILAL</sequence>
<evidence type="ECO:0000313" key="13">
    <source>
        <dbReference type="EMBL" id="KAF7837552.1"/>
    </source>
</evidence>
<dbReference type="GO" id="GO:0003677">
    <property type="term" value="F:DNA binding"/>
    <property type="evidence" value="ECO:0007669"/>
    <property type="project" value="UniProtKB-KW"/>
</dbReference>
<dbReference type="InterPro" id="IPR016177">
    <property type="entry name" value="DNA-bd_dom_sf"/>
</dbReference>
<dbReference type="PROSITE" id="PS51795">
    <property type="entry name" value="ZF_FLZ"/>
    <property type="match status" value="1"/>
</dbReference>
<dbReference type="SMART" id="SM00380">
    <property type="entry name" value="AP2"/>
    <property type="match status" value="1"/>
</dbReference>
<evidence type="ECO:0000256" key="5">
    <source>
        <dbReference type="ARBA" id="ARBA00023015"/>
    </source>
</evidence>
<keyword evidence="5" id="KW-0805">Transcription regulation</keyword>
<dbReference type="Proteomes" id="UP000634136">
    <property type="component" value="Unassembled WGS sequence"/>
</dbReference>
<dbReference type="GO" id="GO:0005634">
    <property type="term" value="C:nucleus"/>
    <property type="evidence" value="ECO:0007669"/>
    <property type="project" value="UniProtKB-SubCell"/>
</dbReference>
<evidence type="ECO:0000313" key="14">
    <source>
        <dbReference type="Proteomes" id="UP000634136"/>
    </source>
</evidence>
<dbReference type="Pfam" id="PF00847">
    <property type="entry name" value="AP2"/>
    <property type="match status" value="1"/>
</dbReference>
<dbReference type="SUPFAM" id="SSF54171">
    <property type="entry name" value="DNA-binding domain"/>
    <property type="match status" value="1"/>
</dbReference>
<accession>A0A834X4L2</accession>
<dbReference type="InterPro" id="IPR007650">
    <property type="entry name" value="Zf-FLZ_dom"/>
</dbReference>
<evidence type="ECO:0000256" key="3">
    <source>
        <dbReference type="ARBA" id="ARBA00022723"/>
    </source>
</evidence>
<dbReference type="InterPro" id="IPR044604">
    <property type="entry name" value="FLZ12/13/14"/>
</dbReference>
<protein>
    <submittedName>
        <fullName evidence="13">FCS-Like Zinc finger 13-like</fullName>
    </submittedName>
</protein>
<dbReference type="Pfam" id="PF04570">
    <property type="entry name" value="zf-FLZ"/>
    <property type="match status" value="1"/>
</dbReference>
<evidence type="ECO:0000256" key="1">
    <source>
        <dbReference type="ARBA" id="ARBA00004123"/>
    </source>
</evidence>
<evidence type="ECO:0000259" key="11">
    <source>
        <dbReference type="PROSITE" id="PS51032"/>
    </source>
</evidence>
<feature type="domain" description="AP2/ERF" evidence="11">
    <location>
        <begin position="17"/>
        <end position="74"/>
    </location>
</feature>
<dbReference type="PRINTS" id="PR00367">
    <property type="entry name" value="ETHRSPELEMNT"/>
</dbReference>
<organism evidence="13 14">
    <name type="scientific">Senna tora</name>
    <dbReference type="NCBI Taxonomy" id="362788"/>
    <lineage>
        <taxon>Eukaryota</taxon>
        <taxon>Viridiplantae</taxon>
        <taxon>Streptophyta</taxon>
        <taxon>Embryophyta</taxon>
        <taxon>Tracheophyta</taxon>
        <taxon>Spermatophyta</taxon>
        <taxon>Magnoliopsida</taxon>
        <taxon>eudicotyledons</taxon>
        <taxon>Gunneridae</taxon>
        <taxon>Pentapetalae</taxon>
        <taxon>rosids</taxon>
        <taxon>fabids</taxon>
        <taxon>Fabales</taxon>
        <taxon>Fabaceae</taxon>
        <taxon>Caesalpinioideae</taxon>
        <taxon>Cassia clade</taxon>
        <taxon>Senna</taxon>
    </lineage>
</organism>
<keyword evidence="8" id="KW-0539">Nucleus</keyword>
<evidence type="ECO:0000256" key="6">
    <source>
        <dbReference type="ARBA" id="ARBA00023125"/>
    </source>
</evidence>
<evidence type="ECO:0000256" key="8">
    <source>
        <dbReference type="ARBA" id="ARBA00023242"/>
    </source>
</evidence>
<comment type="subcellular location">
    <subcellularLocation>
        <location evidence="1">Nucleus</location>
    </subcellularLocation>
</comment>
<keyword evidence="3" id="KW-0479">Metal-binding</keyword>
<feature type="zinc finger region" description="FLZ-type" evidence="9">
    <location>
        <begin position="380"/>
        <end position="423"/>
    </location>
</feature>
<keyword evidence="6" id="KW-0238">DNA-binding</keyword>
<feature type="domain" description="FLZ-type" evidence="12">
    <location>
        <begin position="380"/>
        <end position="423"/>
    </location>
</feature>
<evidence type="ECO:0000256" key="9">
    <source>
        <dbReference type="PROSITE-ProRule" id="PRU01131"/>
    </source>
</evidence>
<dbReference type="CDD" id="cd00018">
    <property type="entry name" value="AP2"/>
    <property type="match status" value="1"/>
</dbReference>